<dbReference type="AlphaFoldDB" id="A0A2R4A3K0"/>
<accession>A0A2R4A3K0</accession>
<proteinExistence type="inferred from homology"/>
<dbReference type="EMBL" id="MF997423">
    <property type="protein sequence ID" value="AVR57637.1"/>
    <property type="molecule type" value="Genomic_DNA"/>
</dbReference>
<keyword evidence="2 4" id="KW-0689">Ribosomal protein</keyword>
<dbReference type="GO" id="GO:0006412">
    <property type="term" value="P:translation"/>
    <property type="evidence" value="ECO:0007669"/>
    <property type="project" value="InterPro"/>
</dbReference>
<keyword evidence="4" id="KW-0496">Mitochondrion</keyword>
<evidence type="ECO:0000256" key="1">
    <source>
        <dbReference type="ARBA" id="ARBA00006471"/>
    </source>
</evidence>
<dbReference type="Gene3D" id="3.30.1490.10">
    <property type="match status" value="1"/>
</dbReference>
<comment type="similarity">
    <text evidence="1">Belongs to the universal ribosomal protein uS8 family.</text>
</comment>
<dbReference type="GO" id="GO:1990904">
    <property type="term" value="C:ribonucleoprotein complex"/>
    <property type="evidence" value="ECO:0007669"/>
    <property type="project" value="UniProtKB-KW"/>
</dbReference>
<protein>
    <submittedName>
        <fullName evidence="4">Ribosomal protein S8</fullName>
    </submittedName>
</protein>
<reference evidence="4" key="1">
    <citation type="submission" date="2017-09" db="EMBL/GenBank/DDBJ databases">
        <title>Comparative analysis of the mitochondrial genomes of 6 newly sequenced diatoms reveals group II introns in the barcoding region of cox1.</title>
        <authorList>
            <person name="Keepers K.G."/>
            <person name="Pogoda C.S."/>
            <person name="Kane N.C."/>
            <person name="Hamsher S.E."/>
            <person name="Stepanek J.G."/>
            <person name="Kociolek J.P."/>
        </authorList>
    </citation>
    <scope>NUCLEOTIDE SEQUENCE</scope>
</reference>
<organism evidence="4">
    <name type="scientific">Surirella sp</name>
    <dbReference type="NCBI Taxonomy" id="1526603"/>
    <lineage>
        <taxon>Eukaryota</taxon>
        <taxon>Sar</taxon>
        <taxon>Stramenopiles</taxon>
        <taxon>Ochrophyta</taxon>
        <taxon>Bacillariophyta</taxon>
        <taxon>Bacillariophyceae</taxon>
        <taxon>Bacillariophycidae</taxon>
        <taxon>Surirellales</taxon>
        <taxon>Surirellaceae</taxon>
        <taxon>Surirella</taxon>
    </lineage>
</organism>
<dbReference type="Pfam" id="PF00410">
    <property type="entry name" value="Ribosomal_S8"/>
    <property type="match status" value="1"/>
</dbReference>
<gene>
    <name evidence="4" type="primary">rps8</name>
</gene>
<keyword evidence="3" id="KW-0687">Ribonucleoprotein</keyword>
<name>A0A2R4A3K0_9STRA</name>
<dbReference type="GO" id="GO:0005840">
    <property type="term" value="C:ribosome"/>
    <property type="evidence" value="ECO:0007669"/>
    <property type="project" value="UniProtKB-KW"/>
</dbReference>
<dbReference type="SUPFAM" id="SSF56047">
    <property type="entry name" value="Ribosomal protein S8"/>
    <property type="match status" value="1"/>
</dbReference>
<evidence type="ECO:0000256" key="3">
    <source>
        <dbReference type="ARBA" id="ARBA00023274"/>
    </source>
</evidence>
<dbReference type="InterPro" id="IPR000630">
    <property type="entry name" value="Ribosomal_uS8"/>
</dbReference>
<dbReference type="InterPro" id="IPR035987">
    <property type="entry name" value="Ribosomal_uS8_sf"/>
</dbReference>
<evidence type="ECO:0000313" key="4">
    <source>
        <dbReference type="EMBL" id="AVR57637.1"/>
    </source>
</evidence>
<geneLocation type="mitochondrion" evidence="4"/>
<dbReference type="GO" id="GO:0003735">
    <property type="term" value="F:structural constituent of ribosome"/>
    <property type="evidence" value="ECO:0007669"/>
    <property type="project" value="InterPro"/>
</dbReference>
<sequence>MKKYYDLLIKIKHAQLNAALFIWCKKTNVCKLFLNILWENGFILGYCLYGFDYKIFLKYFNKKPSINFIRKLVKNHSKNLSVKQLWHLKLKNTILICSTSKGIKSAVECKKLNIGGEALFLVY</sequence>
<evidence type="ECO:0000256" key="2">
    <source>
        <dbReference type="ARBA" id="ARBA00022980"/>
    </source>
</evidence>